<accession>A0A8H5BN62</accession>
<dbReference type="PANTHER" id="PTHR11799">
    <property type="entry name" value="PARAOXONASE"/>
    <property type="match status" value="1"/>
</dbReference>
<dbReference type="Pfam" id="PF08450">
    <property type="entry name" value="SGL"/>
    <property type="match status" value="1"/>
</dbReference>
<evidence type="ECO:0000259" key="2">
    <source>
        <dbReference type="Pfam" id="PF08450"/>
    </source>
</evidence>
<keyword evidence="1" id="KW-0472">Membrane</keyword>
<keyword evidence="1" id="KW-1133">Transmembrane helix</keyword>
<dbReference type="Gene3D" id="2.120.10.30">
    <property type="entry name" value="TolB, C-terminal domain"/>
    <property type="match status" value="1"/>
</dbReference>
<name>A0A8H5BN62_9AGAR</name>
<dbReference type="OrthoDB" id="5307922at2759"/>
<protein>
    <recommendedName>
        <fullName evidence="2">SMP-30/Gluconolactonase/LRE-like region domain-containing protein</fullName>
    </recommendedName>
</protein>
<organism evidence="3 4">
    <name type="scientific">Ephemerocybe angulata</name>
    <dbReference type="NCBI Taxonomy" id="980116"/>
    <lineage>
        <taxon>Eukaryota</taxon>
        <taxon>Fungi</taxon>
        <taxon>Dikarya</taxon>
        <taxon>Basidiomycota</taxon>
        <taxon>Agaricomycotina</taxon>
        <taxon>Agaricomycetes</taxon>
        <taxon>Agaricomycetidae</taxon>
        <taxon>Agaricales</taxon>
        <taxon>Agaricineae</taxon>
        <taxon>Psathyrellaceae</taxon>
        <taxon>Ephemerocybe</taxon>
    </lineage>
</organism>
<evidence type="ECO:0000313" key="4">
    <source>
        <dbReference type="Proteomes" id="UP000541558"/>
    </source>
</evidence>
<evidence type="ECO:0000256" key="1">
    <source>
        <dbReference type="SAM" id="Phobius"/>
    </source>
</evidence>
<dbReference type="InterPro" id="IPR051288">
    <property type="entry name" value="Serum_paraoxonase/arylesterase"/>
</dbReference>
<comment type="caution">
    <text evidence="3">The sequence shown here is derived from an EMBL/GenBank/DDBJ whole genome shotgun (WGS) entry which is preliminary data.</text>
</comment>
<evidence type="ECO:0000313" key="3">
    <source>
        <dbReference type="EMBL" id="KAF5326253.1"/>
    </source>
</evidence>
<gene>
    <name evidence="3" type="ORF">D9611_000473</name>
</gene>
<reference evidence="3 4" key="1">
    <citation type="journal article" date="2020" name="ISME J.">
        <title>Uncovering the hidden diversity of litter-decomposition mechanisms in mushroom-forming fungi.</title>
        <authorList>
            <person name="Floudas D."/>
            <person name="Bentzer J."/>
            <person name="Ahren D."/>
            <person name="Johansson T."/>
            <person name="Persson P."/>
            <person name="Tunlid A."/>
        </authorList>
    </citation>
    <scope>NUCLEOTIDE SEQUENCE [LARGE SCALE GENOMIC DNA]</scope>
    <source>
        <strain evidence="3 4">CBS 175.51</strain>
    </source>
</reference>
<dbReference type="InterPro" id="IPR013658">
    <property type="entry name" value="SGL"/>
</dbReference>
<dbReference type="EMBL" id="JAACJK010000163">
    <property type="protein sequence ID" value="KAF5326253.1"/>
    <property type="molecule type" value="Genomic_DNA"/>
</dbReference>
<dbReference type="AlphaFoldDB" id="A0A8H5BN62"/>
<dbReference type="InterPro" id="IPR011042">
    <property type="entry name" value="6-blade_b-propeller_TolB-like"/>
</dbReference>
<proteinExistence type="predicted"/>
<dbReference type="Proteomes" id="UP000541558">
    <property type="component" value="Unassembled WGS sequence"/>
</dbReference>
<keyword evidence="4" id="KW-1185">Reference proteome</keyword>
<feature type="domain" description="SMP-30/Gluconolactonase/LRE-like region" evidence="2">
    <location>
        <begin position="153"/>
        <end position="310"/>
    </location>
</feature>
<keyword evidence="1" id="KW-0812">Transmembrane</keyword>
<dbReference type="PANTHER" id="PTHR11799:SF12">
    <property type="entry name" value="PARAOXONASE-RELATED"/>
    <property type="match status" value="1"/>
</dbReference>
<feature type="transmembrane region" description="Helical" evidence="1">
    <location>
        <begin position="6"/>
        <end position="24"/>
    </location>
</feature>
<dbReference type="SUPFAM" id="SSF63829">
    <property type="entry name" value="Calcium-dependent phosphotriesterase"/>
    <property type="match status" value="1"/>
</dbReference>
<sequence length="390" mass="41814">MGVGRLLLNILIVLAAIGGGFYQLKLKPVLATLGIGRVIQPVGNTNCAAVAPELQACEKVVLHQPSGVIYLACSTRESRTHWLPNTLTLNNTGASRADYVATYDPKSQRVTKLKTLGFDSPRGLSLHGMDVVASTTNPSELYVYLVNHRAPLTGDANVVGADSSIEVFKTTLGGSTLEYVRTVDSPLIETPNDVTGSADGQEFWVTNDHGAKTGLVRQLELLGRSATSVVYCHATEGCKYAIKNMHGNNGITQAPNGTFYVIDSSGGKLSILDKQADNTLVITDVISTDRALDNIMVDSQGHVWAAGFPKALVLIQEHFKNPDILSPSNAFRFSINTGPGAFYGEKYKVDRVFEDDGTIASGTTSAVYDADRNLLFLHGIAADKLVICKL</sequence>